<dbReference type="InterPro" id="IPR018108">
    <property type="entry name" value="MCP_transmembrane"/>
</dbReference>
<dbReference type="Gramene" id="Pp3c26_14570V3.1">
    <property type="protein sequence ID" value="Pp3c26_14570V3.1"/>
    <property type="gene ID" value="Pp3c26_14570"/>
</dbReference>
<accession>A0A2K1ID24</accession>
<dbReference type="OrthoDB" id="270584at2759"/>
<name>A0A2K1ID24_PHYPA</name>
<keyword evidence="2 7" id="KW-0813">Transport</keyword>
<feature type="repeat" description="Solcar" evidence="6">
    <location>
        <begin position="37"/>
        <end position="123"/>
    </location>
</feature>
<dbReference type="Proteomes" id="UP000006727">
    <property type="component" value="Chromosome 26"/>
</dbReference>
<evidence type="ECO:0000256" key="1">
    <source>
        <dbReference type="ARBA" id="ARBA00004141"/>
    </source>
</evidence>
<keyword evidence="3 6" id="KW-0812">Transmembrane</keyword>
<reference evidence="8 10" key="1">
    <citation type="journal article" date="2008" name="Science">
        <title>The Physcomitrella genome reveals evolutionary insights into the conquest of land by plants.</title>
        <authorList>
            <person name="Rensing S."/>
            <person name="Lang D."/>
            <person name="Zimmer A."/>
            <person name="Terry A."/>
            <person name="Salamov A."/>
            <person name="Shapiro H."/>
            <person name="Nishiyama T."/>
            <person name="Perroud P.-F."/>
            <person name="Lindquist E."/>
            <person name="Kamisugi Y."/>
            <person name="Tanahashi T."/>
            <person name="Sakakibara K."/>
            <person name="Fujita T."/>
            <person name="Oishi K."/>
            <person name="Shin-I T."/>
            <person name="Kuroki Y."/>
            <person name="Toyoda A."/>
            <person name="Suzuki Y."/>
            <person name="Hashimoto A."/>
            <person name="Yamaguchi K."/>
            <person name="Sugano A."/>
            <person name="Kohara Y."/>
            <person name="Fujiyama A."/>
            <person name="Anterola A."/>
            <person name="Aoki S."/>
            <person name="Ashton N."/>
            <person name="Barbazuk W.B."/>
            <person name="Barker E."/>
            <person name="Bennetzen J."/>
            <person name="Bezanilla M."/>
            <person name="Blankenship R."/>
            <person name="Cho S.H."/>
            <person name="Dutcher S."/>
            <person name="Estelle M."/>
            <person name="Fawcett J.A."/>
            <person name="Gundlach H."/>
            <person name="Hanada K."/>
            <person name="Heyl A."/>
            <person name="Hicks K.A."/>
            <person name="Hugh J."/>
            <person name="Lohr M."/>
            <person name="Mayer K."/>
            <person name="Melkozernov A."/>
            <person name="Murata T."/>
            <person name="Nelson D."/>
            <person name="Pils B."/>
            <person name="Prigge M."/>
            <person name="Reiss B."/>
            <person name="Renner T."/>
            <person name="Rombauts S."/>
            <person name="Rushton P."/>
            <person name="Sanderfoot A."/>
            <person name="Schween G."/>
            <person name="Shiu S.-H."/>
            <person name="Stueber K."/>
            <person name="Theodoulou F.L."/>
            <person name="Tu H."/>
            <person name="Van de Peer Y."/>
            <person name="Verrier P.J."/>
            <person name="Waters E."/>
            <person name="Wood A."/>
            <person name="Yang L."/>
            <person name="Cove D."/>
            <person name="Cuming A."/>
            <person name="Hasebe M."/>
            <person name="Lucas S."/>
            <person name="Mishler D.B."/>
            <person name="Reski R."/>
            <person name="Grigoriev I."/>
            <person name="Quatrano R.S."/>
            <person name="Boore J.L."/>
        </authorList>
    </citation>
    <scope>NUCLEOTIDE SEQUENCE [LARGE SCALE GENOMIC DNA]</scope>
    <source>
        <strain evidence="9 10">cv. Gransden 2004</strain>
    </source>
</reference>
<keyword evidence="5 6" id="KW-0472">Membrane</keyword>
<dbReference type="AlphaFoldDB" id="A0A2K1ID24"/>
<comment type="similarity">
    <text evidence="7">Belongs to the mitochondrial carrier (TC 2.A.29) family.</text>
</comment>
<dbReference type="EMBL" id="ABEU02000026">
    <property type="protein sequence ID" value="PNR27174.1"/>
    <property type="molecule type" value="Genomic_DNA"/>
</dbReference>
<dbReference type="GO" id="GO:0005743">
    <property type="term" value="C:mitochondrial inner membrane"/>
    <property type="evidence" value="ECO:0000318"/>
    <property type="project" value="GO_Central"/>
</dbReference>
<organism evidence="8">
    <name type="scientific">Physcomitrium patens</name>
    <name type="common">Spreading-leaved earth moss</name>
    <name type="synonym">Physcomitrella patens</name>
    <dbReference type="NCBI Taxonomy" id="3218"/>
    <lineage>
        <taxon>Eukaryota</taxon>
        <taxon>Viridiplantae</taxon>
        <taxon>Streptophyta</taxon>
        <taxon>Embryophyta</taxon>
        <taxon>Bryophyta</taxon>
        <taxon>Bryophytina</taxon>
        <taxon>Bryopsida</taxon>
        <taxon>Funariidae</taxon>
        <taxon>Funariales</taxon>
        <taxon>Funariaceae</taxon>
        <taxon>Physcomitrium</taxon>
    </lineage>
</organism>
<dbReference type="Gene3D" id="1.50.40.10">
    <property type="entry name" value="Mitochondrial carrier domain"/>
    <property type="match status" value="1"/>
</dbReference>
<dbReference type="EnsemblPlants" id="Pp3c26_14570V3.2">
    <property type="protein sequence ID" value="Pp3c26_14570V3.2"/>
    <property type="gene ID" value="Pp3c26_14570"/>
</dbReference>
<dbReference type="GO" id="GO:0015228">
    <property type="term" value="F:coenzyme A transmembrane transporter activity"/>
    <property type="evidence" value="ECO:0000318"/>
    <property type="project" value="GO_Central"/>
</dbReference>
<dbReference type="Pfam" id="PF00153">
    <property type="entry name" value="Mito_carr"/>
    <property type="match status" value="3"/>
</dbReference>
<keyword evidence="4" id="KW-0677">Repeat</keyword>
<dbReference type="PaxDb" id="3218-PP1S357_30V6.1"/>
<evidence type="ECO:0008006" key="11">
    <source>
        <dbReference type="Google" id="ProtNLM"/>
    </source>
</evidence>
<dbReference type="PANTHER" id="PTHR24089">
    <property type="entry name" value="SOLUTE CARRIER FAMILY 25"/>
    <property type="match status" value="1"/>
</dbReference>
<evidence type="ECO:0000256" key="3">
    <source>
        <dbReference type="ARBA" id="ARBA00022692"/>
    </source>
</evidence>
<evidence type="ECO:0000313" key="10">
    <source>
        <dbReference type="Proteomes" id="UP000006727"/>
    </source>
</evidence>
<dbReference type="KEGG" id="ppp:112278121"/>
<evidence type="ECO:0000313" key="8">
    <source>
        <dbReference type="EMBL" id="PNR27174.1"/>
    </source>
</evidence>
<sequence length="338" mass="36412">MNTQQSGYFLAPTLVSAAPKFEAERASFQDAVLGATPTYVKQLVAGGVAGGLSKTAVAPLERIKILYQIKHGNFQSMGVFRSLSCITRTEGFRGLYKGNGASVLRIVPYAALHFASYEQYRHWIIEGCPATGTGPVIDLVAGSLAGGTAVLCTYPLDLARTRLAYQVNSLGNKSSFGHVLPAPYKGIADVCTRVFQEGGVRGLYRGVCPTMWGILPYAGLKFYVYETMKRHLPEDSRSSLPAKLACGAVAGILGQTVTYPLDVVRRQMQVQSENALVGARYKGTLDALVTIARGQGWRQLFAGLGINYMKLVPSAAIGFATYDSLKSTLRVPPRQSQS</sequence>
<gene>
    <name evidence="9" type="primary">LOC112278121</name>
    <name evidence="8" type="ORF">PHYPA_030655</name>
</gene>
<proteinExistence type="inferred from homology"/>
<dbReference type="SUPFAM" id="SSF103506">
    <property type="entry name" value="Mitochondrial carrier"/>
    <property type="match status" value="1"/>
</dbReference>
<dbReference type="EnsemblPlants" id="Pp3c26_14570V3.1">
    <property type="protein sequence ID" value="Pp3c26_14570V3.1"/>
    <property type="gene ID" value="Pp3c26_14570"/>
</dbReference>
<dbReference type="PROSITE" id="PS50920">
    <property type="entry name" value="SOLCAR"/>
    <property type="match status" value="3"/>
</dbReference>
<dbReference type="Gramene" id="Pp3c26_14570V3.2">
    <property type="protein sequence ID" value="Pp3c26_14570V3.2"/>
    <property type="gene ID" value="Pp3c26_14570"/>
</dbReference>
<evidence type="ECO:0000256" key="7">
    <source>
        <dbReference type="RuleBase" id="RU000488"/>
    </source>
</evidence>
<dbReference type="FunCoup" id="A0A2K1ID24">
    <property type="interactions" value="2486"/>
</dbReference>
<dbReference type="EnsemblPlants" id="Pp3c26_14570V3.3">
    <property type="protein sequence ID" value="Pp3c26_14570V3.3"/>
    <property type="gene ID" value="Pp3c26_14570"/>
</dbReference>
<comment type="subcellular location">
    <subcellularLocation>
        <location evidence="1">Membrane</location>
        <topology evidence="1">Multi-pass membrane protein</topology>
    </subcellularLocation>
</comment>
<evidence type="ECO:0000256" key="6">
    <source>
        <dbReference type="PROSITE-ProRule" id="PRU00282"/>
    </source>
</evidence>
<dbReference type="InterPro" id="IPR002067">
    <property type="entry name" value="MCP"/>
</dbReference>
<reference evidence="8 10" key="2">
    <citation type="journal article" date="2018" name="Plant J.">
        <title>The Physcomitrella patens chromosome-scale assembly reveals moss genome structure and evolution.</title>
        <authorList>
            <person name="Lang D."/>
            <person name="Ullrich K.K."/>
            <person name="Murat F."/>
            <person name="Fuchs J."/>
            <person name="Jenkins J."/>
            <person name="Haas F.B."/>
            <person name="Piednoel M."/>
            <person name="Gundlach H."/>
            <person name="Van Bel M."/>
            <person name="Meyberg R."/>
            <person name="Vives C."/>
            <person name="Morata J."/>
            <person name="Symeonidi A."/>
            <person name="Hiss M."/>
            <person name="Muchero W."/>
            <person name="Kamisugi Y."/>
            <person name="Saleh O."/>
            <person name="Blanc G."/>
            <person name="Decker E.L."/>
            <person name="van Gessel N."/>
            <person name="Grimwood J."/>
            <person name="Hayes R.D."/>
            <person name="Graham S.W."/>
            <person name="Gunter L.E."/>
            <person name="McDaniel S.F."/>
            <person name="Hoernstein S.N.W."/>
            <person name="Larsson A."/>
            <person name="Li F.W."/>
            <person name="Perroud P.F."/>
            <person name="Phillips J."/>
            <person name="Ranjan P."/>
            <person name="Rokshar D.S."/>
            <person name="Rothfels C.J."/>
            <person name="Schneider L."/>
            <person name="Shu S."/>
            <person name="Stevenson D.W."/>
            <person name="Thummler F."/>
            <person name="Tillich M."/>
            <person name="Villarreal Aguilar J.C."/>
            <person name="Widiez T."/>
            <person name="Wong G.K."/>
            <person name="Wymore A."/>
            <person name="Zhang Y."/>
            <person name="Zimmer A.D."/>
            <person name="Quatrano R.S."/>
            <person name="Mayer K.F.X."/>
            <person name="Goodstein D."/>
            <person name="Casacuberta J.M."/>
            <person name="Vandepoele K."/>
            <person name="Reski R."/>
            <person name="Cuming A.C."/>
            <person name="Tuskan G.A."/>
            <person name="Maumus F."/>
            <person name="Salse J."/>
            <person name="Schmutz J."/>
            <person name="Rensing S.A."/>
        </authorList>
    </citation>
    <scope>NUCLEOTIDE SEQUENCE [LARGE SCALE GENOMIC DNA]</scope>
    <source>
        <strain evidence="9 10">cv. Gransden 2004</strain>
    </source>
</reference>
<evidence type="ECO:0000313" key="9">
    <source>
        <dbReference type="EnsemblPlants" id="Pp3c26_14570V3.1"/>
    </source>
</evidence>
<dbReference type="InterPro" id="IPR023395">
    <property type="entry name" value="MCP_dom_sf"/>
</dbReference>
<feature type="repeat" description="Solcar" evidence="6">
    <location>
        <begin position="133"/>
        <end position="231"/>
    </location>
</feature>
<evidence type="ECO:0000256" key="2">
    <source>
        <dbReference type="ARBA" id="ARBA00022448"/>
    </source>
</evidence>
<dbReference type="OMA" id="KMAPMVA"/>
<reference evidence="9" key="3">
    <citation type="submission" date="2020-12" db="UniProtKB">
        <authorList>
            <consortium name="EnsemblPlants"/>
        </authorList>
    </citation>
    <scope>IDENTIFICATION</scope>
</reference>
<protein>
    <recommendedName>
        <fullName evidence="11">Mitochondrial carrier protein</fullName>
    </recommendedName>
</protein>
<dbReference type="Gramene" id="Pp3c26_14570V3.3">
    <property type="protein sequence ID" value="Pp3c26_14570V3.3"/>
    <property type="gene ID" value="Pp3c26_14570"/>
</dbReference>
<evidence type="ECO:0000256" key="5">
    <source>
        <dbReference type="ARBA" id="ARBA00023136"/>
    </source>
</evidence>
<dbReference type="PRINTS" id="PR00926">
    <property type="entry name" value="MITOCARRIER"/>
</dbReference>
<keyword evidence="10" id="KW-1185">Reference proteome</keyword>
<dbReference type="GO" id="GO:1990559">
    <property type="term" value="P:mitochondrial coenzyme A transmembrane transport"/>
    <property type="evidence" value="ECO:0000318"/>
    <property type="project" value="GO_Central"/>
</dbReference>
<evidence type="ECO:0000256" key="4">
    <source>
        <dbReference type="ARBA" id="ARBA00022737"/>
    </source>
</evidence>
<dbReference type="GeneID" id="112278121"/>
<dbReference type="RefSeq" id="XP_024367005.1">
    <property type="nucleotide sequence ID" value="XM_024511237.2"/>
</dbReference>
<dbReference type="STRING" id="3218.A0A2K1ID24"/>
<feature type="repeat" description="Solcar" evidence="6">
    <location>
        <begin position="238"/>
        <end position="328"/>
    </location>
</feature>